<evidence type="ECO:0000259" key="3">
    <source>
        <dbReference type="Pfam" id="PF22939"/>
    </source>
</evidence>
<feature type="repeat" description="ANK" evidence="2">
    <location>
        <begin position="688"/>
        <end position="712"/>
    </location>
</feature>
<keyword evidence="2" id="KW-0040">ANK repeat</keyword>
<dbReference type="InterPro" id="IPR036770">
    <property type="entry name" value="Ankyrin_rpt-contain_sf"/>
</dbReference>
<dbReference type="Gene3D" id="1.25.40.20">
    <property type="entry name" value="Ankyrin repeat-containing domain"/>
    <property type="match status" value="3"/>
</dbReference>
<accession>A0A6A5TEX1</accession>
<keyword evidence="6" id="KW-1185">Reference proteome</keyword>
<sequence length="723" mass="82112">MTNNAPTVATGAKVFYAISNNRGVVVGDASGHAQVIDRKERNPDQVLGTCEWFISHKFFQDWQESESSRMLWVSADPRCGKSVLAKHLVNLVLRTTESTTDQKTVVSALCCILRQLFIQKRILLSDAILDQFDVDGETFTSSFSYLWQTLVNAAKDKNAGKIICLLDAFDECEGHGRSQLAKKLCELYGTPKDFNLKFLLISRPWGEIRQGFQPLKIPGLLMIHLKIDIFIEARVQDIGTRLKLTHEERKLLLGGLMRVPNRTYLWVHLTLDLFEKERYIDKIGILKVTSHLPKTIDEAYDRILSKSHDLEKAKKILHIIVPATRPLTVTEMALAFVLQENHRSYDALHLNLIPKDRFREKVRDICGLFVTIIDSRLYLLHQTAKEFLVQNNTANSPKGVPMDLNWKHSLRPQESHRILTEICIWHLLLEDFENSPLGEDGSLSQYVEDHNFIDYSAKHWAAHFRELQIEVQGAMTRSILKICETSSRRCLTWFRIYWTSTNTDFPWGFTNLMIVSYFGLQTAVKHLLKMDGVDLNSRDDTYQRSALSWAAGNGFDAVVKLLVNNVSTGRRVVRLLSGKRAKIDAVDRYGRTPLSYAVWIRNVAVVELLIKAGAQADLKDEIKGTPLSYAVCNGYKEMIELLLKGDTQVDFEDISKELLFSAAKKGHEDVVRLLLNTGKTDLDARDNDSETPLSWAARNGHGAIVKLLLATGYVNVNWKDTNG</sequence>
<dbReference type="Proteomes" id="UP000800035">
    <property type="component" value="Unassembled WGS sequence"/>
</dbReference>
<feature type="domain" description="Nephrocystin 3-like N-terminal" evidence="4">
    <location>
        <begin position="48"/>
        <end position="203"/>
    </location>
</feature>
<dbReference type="Pfam" id="PF12796">
    <property type="entry name" value="Ank_2"/>
    <property type="match status" value="2"/>
</dbReference>
<dbReference type="EMBL" id="ML977024">
    <property type="protein sequence ID" value="KAF1950654.1"/>
    <property type="molecule type" value="Genomic_DNA"/>
</dbReference>
<dbReference type="SMART" id="SM00248">
    <property type="entry name" value="ANK"/>
    <property type="match status" value="6"/>
</dbReference>
<gene>
    <name evidence="5" type="ORF">CC80DRAFT_528848</name>
</gene>
<dbReference type="InterPro" id="IPR056884">
    <property type="entry name" value="NPHP3-like_N"/>
</dbReference>
<dbReference type="PROSITE" id="PS50088">
    <property type="entry name" value="ANK_REPEAT"/>
    <property type="match status" value="2"/>
</dbReference>
<organism evidence="5 6">
    <name type="scientific">Byssothecium circinans</name>
    <dbReference type="NCBI Taxonomy" id="147558"/>
    <lineage>
        <taxon>Eukaryota</taxon>
        <taxon>Fungi</taxon>
        <taxon>Dikarya</taxon>
        <taxon>Ascomycota</taxon>
        <taxon>Pezizomycotina</taxon>
        <taxon>Dothideomycetes</taxon>
        <taxon>Pleosporomycetidae</taxon>
        <taxon>Pleosporales</taxon>
        <taxon>Massarineae</taxon>
        <taxon>Massarinaceae</taxon>
        <taxon>Byssothecium</taxon>
    </lineage>
</organism>
<dbReference type="InterPro" id="IPR002110">
    <property type="entry name" value="Ankyrin_rpt"/>
</dbReference>
<dbReference type="InterPro" id="IPR054471">
    <property type="entry name" value="GPIID_WHD"/>
</dbReference>
<evidence type="ECO:0000259" key="4">
    <source>
        <dbReference type="Pfam" id="PF24883"/>
    </source>
</evidence>
<evidence type="ECO:0000313" key="5">
    <source>
        <dbReference type="EMBL" id="KAF1950654.1"/>
    </source>
</evidence>
<evidence type="ECO:0000256" key="2">
    <source>
        <dbReference type="PROSITE-ProRule" id="PRU00023"/>
    </source>
</evidence>
<dbReference type="PANTHER" id="PTHR10039">
    <property type="entry name" value="AMELOGENIN"/>
    <property type="match status" value="1"/>
</dbReference>
<dbReference type="AlphaFoldDB" id="A0A6A5TEX1"/>
<feature type="repeat" description="ANK" evidence="2">
    <location>
        <begin position="589"/>
        <end position="621"/>
    </location>
</feature>
<evidence type="ECO:0000313" key="6">
    <source>
        <dbReference type="Proteomes" id="UP000800035"/>
    </source>
</evidence>
<dbReference type="Pfam" id="PF24883">
    <property type="entry name" value="NPHP3_N"/>
    <property type="match status" value="1"/>
</dbReference>
<evidence type="ECO:0000256" key="1">
    <source>
        <dbReference type="ARBA" id="ARBA00022737"/>
    </source>
</evidence>
<dbReference type="Gene3D" id="3.40.50.300">
    <property type="entry name" value="P-loop containing nucleotide triphosphate hydrolases"/>
    <property type="match status" value="1"/>
</dbReference>
<proteinExistence type="predicted"/>
<dbReference type="InterPro" id="IPR027417">
    <property type="entry name" value="P-loop_NTPase"/>
</dbReference>
<dbReference type="SUPFAM" id="SSF48403">
    <property type="entry name" value="Ankyrin repeat"/>
    <property type="match status" value="1"/>
</dbReference>
<dbReference type="PANTHER" id="PTHR10039:SF14">
    <property type="entry name" value="NACHT DOMAIN-CONTAINING PROTEIN"/>
    <property type="match status" value="1"/>
</dbReference>
<protein>
    <submittedName>
        <fullName evidence="5">Ankyrin</fullName>
    </submittedName>
</protein>
<dbReference type="OrthoDB" id="194358at2759"/>
<name>A0A6A5TEX1_9PLEO</name>
<dbReference type="Pfam" id="PF22939">
    <property type="entry name" value="WHD_GPIID"/>
    <property type="match status" value="1"/>
</dbReference>
<reference evidence="5" key="1">
    <citation type="journal article" date="2020" name="Stud. Mycol.">
        <title>101 Dothideomycetes genomes: a test case for predicting lifestyles and emergence of pathogens.</title>
        <authorList>
            <person name="Haridas S."/>
            <person name="Albert R."/>
            <person name="Binder M."/>
            <person name="Bloem J."/>
            <person name="Labutti K."/>
            <person name="Salamov A."/>
            <person name="Andreopoulos B."/>
            <person name="Baker S."/>
            <person name="Barry K."/>
            <person name="Bills G."/>
            <person name="Bluhm B."/>
            <person name="Cannon C."/>
            <person name="Castanera R."/>
            <person name="Culley D."/>
            <person name="Daum C."/>
            <person name="Ezra D."/>
            <person name="Gonzalez J."/>
            <person name="Henrissat B."/>
            <person name="Kuo A."/>
            <person name="Liang C."/>
            <person name="Lipzen A."/>
            <person name="Lutzoni F."/>
            <person name="Magnuson J."/>
            <person name="Mondo S."/>
            <person name="Nolan M."/>
            <person name="Ohm R."/>
            <person name="Pangilinan J."/>
            <person name="Park H.-J."/>
            <person name="Ramirez L."/>
            <person name="Alfaro M."/>
            <person name="Sun H."/>
            <person name="Tritt A."/>
            <person name="Yoshinaga Y."/>
            <person name="Zwiers L.-H."/>
            <person name="Turgeon B."/>
            <person name="Goodwin S."/>
            <person name="Spatafora J."/>
            <person name="Crous P."/>
            <person name="Grigoriev I."/>
        </authorList>
    </citation>
    <scope>NUCLEOTIDE SEQUENCE</scope>
    <source>
        <strain evidence="5">CBS 675.92</strain>
    </source>
</reference>
<dbReference type="PROSITE" id="PS50297">
    <property type="entry name" value="ANK_REP_REGION"/>
    <property type="match status" value="2"/>
</dbReference>
<keyword evidence="1" id="KW-0677">Repeat</keyword>
<feature type="domain" description="GPI inositol-deacylase winged helix" evidence="3">
    <location>
        <begin position="302"/>
        <end position="393"/>
    </location>
</feature>